<dbReference type="InterPro" id="IPR001810">
    <property type="entry name" value="F-box_dom"/>
</dbReference>
<dbReference type="AlphaFoldDB" id="A0A2A6B5R9"/>
<protein>
    <submittedName>
        <fullName evidence="1">F-box domain-containing protein</fullName>
    </submittedName>
</protein>
<keyword evidence="2" id="KW-1185">Reference proteome</keyword>
<evidence type="ECO:0000313" key="2">
    <source>
        <dbReference type="Proteomes" id="UP000005239"/>
    </source>
</evidence>
<dbReference type="CDD" id="cd09917">
    <property type="entry name" value="F-box_SF"/>
    <property type="match status" value="1"/>
</dbReference>
<organism evidence="1 2">
    <name type="scientific">Pristionchus pacificus</name>
    <name type="common">Parasitic nematode worm</name>
    <dbReference type="NCBI Taxonomy" id="54126"/>
    <lineage>
        <taxon>Eukaryota</taxon>
        <taxon>Metazoa</taxon>
        <taxon>Ecdysozoa</taxon>
        <taxon>Nematoda</taxon>
        <taxon>Chromadorea</taxon>
        <taxon>Rhabditida</taxon>
        <taxon>Rhabditina</taxon>
        <taxon>Diplogasteromorpha</taxon>
        <taxon>Diplogasteroidea</taxon>
        <taxon>Neodiplogasteridae</taxon>
        <taxon>Pristionchus</taxon>
    </lineage>
</organism>
<accession>A0A2A6B5R9</accession>
<reference evidence="2" key="1">
    <citation type="journal article" date="2008" name="Nat. Genet.">
        <title>The Pristionchus pacificus genome provides a unique perspective on nematode lifestyle and parasitism.</title>
        <authorList>
            <person name="Dieterich C."/>
            <person name="Clifton S.W."/>
            <person name="Schuster L.N."/>
            <person name="Chinwalla A."/>
            <person name="Delehaunty K."/>
            <person name="Dinkelacker I."/>
            <person name="Fulton L."/>
            <person name="Fulton R."/>
            <person name="Godfrey J."/>
            <person name="Minx P."/>
            <person name="Mitreva M."/>
            <person name="Roeseler W."/>
            <person name="Tian H."/>
            <person name="Witte H."/>
            <person name="Yang S.P."/>
            <person name="Wilson R.K."/>
            <person name="Sommer R.J."/>
        </authorList>
    </citation>
    <scope>NUCLEOTIDE SEQUENCE [LARGE SCALE GENOMIC DNA]</scope>
    <source>
        <strain evidence="2">PS312</strain>
    </source>
</reference>
<sequence>MAIQENISHVNLGNLPGDIIWTILSFTEARDLDNFRLISSQWNSIVVEYRRIADLDPVRSLWWTVRPNPPYPKERNMSRELFVGFSEELEQLNYETSICASTIFRGRRHFDHLIVFMPEIIPAPNTDSDSNAIRGISAAMEGVTIGAIEFFRVPCFDMDRFNIVKMVRAHATRSIELSSERADTANLCSFFISLADSGVKTIKLKALKNEPFLGQHITFWEQSALELSRASPFEFTTTLNIGSIFDLVLVKITRRRTIIFD</sequence>
<dbReference type="Proteomes" id="UP000005239">
    <property type="component" value="Unassembled WGS sequence"/>
</dbReference>
<dbReference type="SUPFAM" id="SSF81383">
    <property type="entry name" value="F-box domain"/>
    <property type="match status" value="1"/>
</dbReference>
<reference evidence="1" key="2">
    <citation type="submission" date="2022-06" db="UniProtKB">
        <authorList>
            <consortium name="EnsemblMetazoa"/>
        </authorList>
    </citation>
    <scope>IDENTIFICATION</scope>
    <source>
        <strain evidence="1">PS312</strain>
    </source>
</reference>
<proteinExistence type="predicted"/>
<dbReference type="InterPro" id="IPR036047">
    <property type="entry name" value="F-box-like_dom_sf"/>
</dbReference>
<dbReference type="EnsemblMetazoa" id="PPA33573.1">
    <property type="protein sequence ID" value="PPA33573.1"/>
    <property type="gene ID" value="WBGene00271942"/>
</dbReference>
<evidence type="ECO:0000313" key="1">
    <source>
        <dbReference type="EnsemblMetazoa" id="PPA33573.1"/>
    </source>
</evidence>
<gene>
    <name evidence="1" type="primary">WBGene00271942</name>
</gene>
<dbReference type="PROSITE" id="PS50181">
    <property type="entry name" value="FBOX"/>
    <property type="match status" value="1"/>
</dbReference>
<dbReference type="Pfam" id="PF00646">
    <property type="entry name" value="F-box"/>
    <property type="match status" value="1"/>
</dbReference>
<accession>A0A8R1ULA8</accession>
<name>A0A2A6B5R9_PRIPA</name>